<reference evidence="5 6" key="2">
    <citation type="submission" date="2018-05" db="EMBL/GenBank/DDBJ databases">
        <authorList>
            <person name="Lanie J.A."/>
            <person name="Ng W.-L."/>
            <person name="Kazmierczak K.M."/>
            <person name="Andrzejewski T.M."/>
            <person name="Davidsen T.M."/>
            <person name="Wayne K.J."/>
            <person name="Tettelin H."/>
            <person name="Glass J.I."/>
            <person name="Rusch D."/>
            <person name="Podicherti R."/>
            <person name="Tsui H.-C.T."/>
            <person name="Winkler M.E."/>
        </authorList>
    </citation>
    <scope>NUCLEOTIDE SEQUENCE [LARGE SCALE GENOMIC DNA]</scope>
    <source>
        <strain evidence="5 6">C305</strain>
    </source>
</reference>
<dbReference type="NCBIfam" id="TIGR00621">
    <property type="entry name" value="ssb"/>
    <property type="match status" value="1"/>
</dbReference>
<proteinExistence type="predicted"/>
<reference evidence="5 6" key="1">
    <citation type="submission" date="2018-05" db="EMBL/GenBank/DDBJ databases">
        <title>Brumimicrobium oceani sp. nov., isolated from coastal sediment.</title>
        <authorList>
            <person name="Kou Y."/>
        </authorList>
    </citation>
    <scope>NUCLEOTIDE SEQUENCE [LARGE SCALE GENOMIC DNA]</scope>
    <source>
        <strain evidence="5 6">C305</strain>
    </source>
</reference>
<evidence type="ECO:0000256" key="4">
    <source>
        <dbReference type="SAM" id="MobiDB-lite"/>
    </source>
</evidence>
<feature type="region of interest" description="Disordered" evidence="4">
    <location>
        <begin position="171"/>
        <end position="194"/>
    </location>
</feature>
<evidence type="ECO:0000313" key="6">
    <source>
        <dbReference type="Proteomes" id="UP000245370"/>
    </source>
</evidence>
<dbReference type="InterPro" id="IPR000424">
    <property type="entry name" value="Primosome_PriB/ssb"/>
</dbReference>
<accession>A0A2U2XCR5</accession>
<evidence type="ECO:0000313" key="5">
    <source>
        <dbReference type="EMBL" id="PWH85582.1"/>
    </source>
</evidence>
<evidence type="ECO:0000256" key="2">
    <source>
        <dbReference type="PROSITE-ProRule" id="PRU00252"/>
    </source>
</evidence>
<dbReference type="GO" id="GO:0006260">
    <property type="term" value="P:DNA replication"/>
    <property type="evidence" value="ECO:0007669"/>
    <property type="project" value="InterPro"/>
</dbReference>
<protein>
    <recommendedName>
        <fullName evidence="3">Single-stranded DNA-binding protein</fullName>
    </recommendedName>
</protein>
<organism evidence="5 6">
    <name type="scientific">Brumimicrobium oceani</name>
    <dbReference type="NCBI Taxonomy" id="2100725"/>
    <lineage>
        <taxon>Bacteria</taxon>
        <taxon>Pseudomonadati</taxon>
        <taxon>Bacteroidota</taxon>
        <taxon>Flavobacteriia</taxon>
        <taxon>Flavobacteriales</taxon>
        <taxon>Crocinitomicaceae</taxon>
        <taxon>Brumimicrobium</taxon>
    </lineage>
</organism>
<gene>
    <name evidence="5" type="ORF">DIT68_08045</name>
</gene>
<dbReference type="InterPro" id="IPR011344">
    <property type="entry name" value="ssDNA-bd"/>
</dbReference>
<dbReference type="Proteomes" id="UP000245370">
    <property type="component" value="Unassembled WGS sequence"/>
</dbReference>
<feature type="compositionally biased region" description="Acidic residues" evidence="4">
    <location>
        <begin position="179"/>
        <end position="190"/>
    </location>
</feature>
<dbReference type="CDD" id="cd04496">
    <property type="entry name" value="SSB_OBF"/>
    <property type="match status" value="1"/>
</dbReference>
<dbReference type="Gene3D" id="2.40.50.140">
    <property type="entry name" value="Nucleic acid-binding proteins"/>
    <property type="match status" value="1"/>
</dbReference>
<evidence type="ECO:0000256" key="3">
    <source>
        <dbReference type="RuleBase" id="RU000524"/>
    </source>
</evidence>
<dbReference type="EMBL" id="QFRJ01000005">
    <property type="protein sequence ID" value="PWH85582.1"/>
    <property type="molecule type" value="Genomic_DNA"/>
</dbReference>
<keyword evidence="6" id="KW-1185">Reference proteome</keyword>
<evidence type="ECO:0000256" key="1">
    <source>
        <dbReference type="ARBA" id="ARBA00023125"/>
    </source>
</evidence>
<sequence length="206" mass="23669">MAFTVYFEPILIALRILASQYPNFHFHSSHQYLSIPPCLIIFIFSKQFRQIRIQKQNTNMATVFETRLIGNLGKDATVRKMDRGVVAVNFPVAHNKNWRDKRTGESRTKTTWVNCTIWKKEGSNMRILDFLKSGALVEVVGTPYAKAYQQEDGTLKTEIRLNIARTNILRSSKNTSSSSDDDFNEDDNNDDVYGGIDEFTLNENDF</sequence>
<dbReference type="PROSITE" id="PS50935">
    <property type="entry name" value="SSB"/>
    <property type="match status" value="1"/>
</dbReference>
<dbReference type="SUPFAM" id="SSF50249">
    <property type="entry name" value="Nucleic acid-binding proteins"/>
    <property type="match status" value="1"/>
</dbReference>
<dbReference type="Pfam" id="PF00436">
    <property type="entry name" value="SSB"/>
    <property type="match status" value="1"/>
</dbReference>
<dbReference type="InterPro" id="IPR012340">
    <property type="entry name" value="NA-bd_OB-fold"/>
</dbReference>
<dbReference type="GO" id="GO:0003697">
    <property type="term" value="F:single-stranded DNA binding"/>
    <property type="evidence" value="ECO:0007669"/>
    <property type="project" value="InterPro"/>
</dbReference>
<keyword evidence="1 2" id="KW-0238">DNA-binding</keyword>
<name>A0A2U2XCR5_9FLAO</name>
<comment type="caution">
    <text evidence="5">The sequence shown here is derived from an EMBL/GenBank/DDBJ whole genome shotgun (WGS) entry which is preliminary data.</text>
</comment>
<dbReference type="AlphaFoldDB" id="A0A2U2XCR5"/>